<comment type="similarity">
    <text evidence="16">Belongs to the SEDS family. FtsW subfamily.</text>
</comment>
<reference evidence="23 24" key="1">
    <citation type="submission" date="2019-06" db="EMBL/GenBank/DDBJ databases">
        <title>Genome sequencing of plant associated microbes to promote plant fitness in Sorghum bicolor and Oryza sativa.</title>
        <authorList>
            <person name="Coleman-Derr D."/>
        </authorList>
    </citation>
    <scope>NUCLEOTIDE SEQUENCE [LARGE SCALE GENOMIC DNA]</scope>
    <source>
        <strain evidence="23 24">KV-663</strain>
    </source>
</reference>
<evidence type="ECO:0000256" key="12">
    <source>
        <dbReference type="ARBA" id="ARBA00023306"/>
    </source>
</evidence>
<evidence type="ECO:0000256" key="1">
    <source>
        <dbReference type="ARBA" id="ARBA00004651"/>
    </source>
</evidence>
<protein>
    <recommendedName>
        <fullName evidence="17">Probable peptidoglycan glycosyltransferase FtsW</fullName>
        <ecNumber evidence="19">2.4.99.28</ecNumber>
    </recommendedName>
    <alternativeName>
        <fullName evidence="18">Cell division protein FtsW</fullName>
    </alternativeName>
    <alternativeName>
        <fullName evidence="15">Cell wall polymerase</fullName>
    </alternativeName>
    <alternativeName>
        <fullName evidence="14">Peptidoglycan polymerase</fullName>
    </alternativeName>
</protein>
<comment type="function">
    <text evidence="21">Peptidoglycan polymerase that is essential for cell division.</text>
</comment>
<feature type="transmembrane region" description="Helical" evidence="22">
    <location>
        <begin position="352"/>
        <end position="372"/>
    </location>
</feature>
<feature type="transmembrane region" description="Helical" evidence="22">
    <location>
        <begin position="312"/>
        <end position="332"/>
    </location>
</feature>
<dbReference type="InterPro" id="IPR018365">
    <property type="entry name" value="Cell_cycle_FtsW-rel_CS"/>
</dbReference>
<gene>
    <name evidence="23" type="ORF">FBY41_3806</name>
</gene>
<evidence type="ECO:0000256" key="4">
    <source>
        <dbReference type="ARBA" id="ARBA00022618"/>
    </source>
</evidence>
<evidence type="ECO:0000256" key="8">
    <source>
        <dbReference type="ARBA" id="ARBA00022960"/>
    </source>
</evidence>
<feature type="transmembrane region" description="Helical" evidence="22">
    <location>
        <begin position="203"/>
        <end position="220"/>
    </location>
</feature>
<name>A0A543HJJ7_9MICO</name>
<keyword evidence="5" id="KW-0328">Glycosyltransferase</keyword>
<keyword evidence="4 23" id="KW-0132">Cell division</keyword>
<feature type="transmembrane region" description="Helical" evidence="22">
    <location>
        <begin position="79"/>
        <end position="100"/>
    </location>
</feature>
<organism evidence="23 24">
    <name type="scientific">Humibacillus xanthopallidus</name>
    <dbReference type="NCBI Taxonomy" id="412689"/>
    <lineage>
        <taxon>Bacteria</taxon>
        <taxon>Bacillati</taxon>
        <taxon>Actinomycetota</taxon>
        <taxon>Actinomycetes</taxon>
        <taxon>Micrococcales</taxon>
        <taxon>Intrasporangiaceae</taxon>
        <taxon>Humibacillus</taxon>
    </lineage>
</organism>
<dbReference type="AlphaFoldDB" id="A0A543HJJ7"/>
<keyword evidence="7 22" id="KW-0812">Transmembrane</keyword>
<feature type="transmembrane region" description="Helical" evidence="22">
    <location>
        <begin position="179"/>
        <end position="197"/>
    </location>
</feature>
<dbReference type="OrthoDB" id="9768187at2"/>
<evidence type="ECO:0000256" key="21">
    <source>
        <dbReference type="ARBA" id="ARBA00049966"/>
    </source>
</evidence>
<feature type="transmembrane region" description="Helical" evidence="22">
    <location>
        <begin position="151"/>
        <end position="167"/>
    </location>
</feature>
<keyword evidence="6" id="KW-0808">Transferase</keyword>
<keyword evidence="10 22" id="KW-1133">Transmembrane helix</keyword>
<keyword evidence="24" id="KW-1185">Reference proteome</keyword>
<dbReference type="RefSeq" id="WP_141845889.1">
    <property type="nucleotide sequence ID" value="NZ_VFPM01000003.1"/>
</dbReference>
<evidence type="ECO:0000256" key="17">
    <source>
        <dbReference type="ARBA" id="ARBA00041185"/>
    </source>
</evidence>
<dbReference type="EMBL" id="VFPM01000003">
    <property type="protein sequence ID" value="TQM58439.1"/>
    <property type="molecule type" value="Genomic_DNA"/>
</dbReference>
<dbReference type="PANTHER" id="PTHR30474">
    <property type="entry name" value="CELL CYCLE PROTEIN"/>
    <property type="match status" value="1"/>
</dbReference>
<comment type="catalytic activity">
    <reaction evidence="20">
        <text>[GlcNAc-(1-&gt;4)-Mur2Ac(oyl-L-Ala-gamma-D-Glu-L-Lys-D-Ala-D-Ala)](n)-di-trans,octa-cis-undecaprenyl diphosphate + beta-D-GlcNAc-(1-&gt;4)-Mur2Ac(oyl-L-Ala-gamma-D-Glu-L-Lys-D-Ala-D-Ala)-di-trans,octa-cis-undecaprenyl diphosphate = [GlcNAc-(1-&gt;4)-Mur2Ac(oyl-L-Ala-gamma-D-Glu-L-Lys-D-Ala-D-Ala)](n+1)-di-trans,octa-cis-undecaprenyl diphosphate + di-trans,octa-cis-undecaprenyl diphosphate + H(+)</text>
        <dbReference type="Rhea" id="RHEA:23708"/>
        <dbReference type="Rhea" id="RHEA-COMP:9602"/>
        <dbReference type="Rhea" id="RHEA-COMP:9603"/>
        <dbReference type="ChEBI" id="CHEBI:15378"/>
        <dbReference type="ChEBI" id="CHEBI:58405"/>
        <dbReference type="ChEBI" id="CHEBI:60033"/>
        <dbReference type="ChEBI" id="CHEBI:78435"/>
        <dbReference type="EC" id="2.4.99.28"/>
    </reaction>
</comment>
<evidence type="ECO:0000256" key="9">
    <source>
        <dbReference type="ARBA" id="ARBA00022984"/>
    </source>
</evidence>
<keyword evidence="12" id="KW-0131">Cell cycle</keyword>
<accession>A0A543HJJ7</accession>
<keyword evidence="11 22" id="KW-0472">Membrane</keyword>
<dbReference type="InterPro" id="IPR013437">
    <property type="entry name" value="FtsW"/>
</dbReference>
<feature type="transmembrane region" description="Helical" evidence="22">
    <location>
        <begin position="378"/>
        <end position="400"/>
    </location>
</feature>
<dbReference type="GO" id="GO:0051301">
    <property type="term" value="P:cell division"/>
    <property type="evidence" value="ECO:0007669"/>
    <property type="project" value="UniProtKB-KW"/>
</dbReference>
<dbReference type="InterPro" id="IPR001182">
    <property type="entry name" value="FtsW/RodA"/>
</dbReference>
<dbReference type="Pfam" id="PF01098">
    <property type="entry name" value="FTSW_RODA_SPOVE"/>
    <property type="match status" value="1"/>
</dbReference>
<dbReference type="Proteomes" id="UP000316747">
    <property type="component" value="Unassembled WGS sequence"/>
</dbReference>
<dbReference type="GO" id="GO:0032153">
    <property type="term" value="C:cell division site"/>
    <property type="evidence" value="ECO:0007669"/>
    <property type="project" value="TreeGrafter"/>
</dbReference>
<dbReference type="GO" id="GO:0005886">
    <property type="term" value="C:plasma membrane"/>
    <property type="evidence" value="ECO:0007669"/>
    <property type="project" value="UniProtKB-SubCell"/>
</dbReference>
<dbReference type="GO" id="GO:0008955">
    <property type="term" value="F:peptidoglycan glycosyltransferase activity"/>
    <property type="evidence" value="ECO:0007669"/>
    <property type="project" value="UniProtKB-EC"/>
</dbReference>
<evidence type="ECO:0000256" key="15">
    <source>
        <dbReference type="ARBA" id="ARBA00033270"/>
    </source>
</evidence>
<evidence type="ECO:0000256" key="6">
    <source>
        <dbReference type="ARBA" id="ARBA00022679"/>
    </source>
</evidence>
<feature type="transmembrane region" description="Helical" evidence="22">
    <location>
        <begin position="47"/>
        <end position="67"/>
    </location>
</feature>
<comment type="caution">
    <text evidence="23">The sequence shown here is derived from an EMBL/GenBank/DDBJ whole genome shotgun (WGS) entry which is preliminary data.</text>
</comment>
<keyword evidence="3" id="KW-1003">Cell membrane</keyword>
<evidence type="ECO:0000256" key="11">
    <source>
        <dbReference type="ARBA" id="ARBA00023136"/>
    </source>
</evidence>
<dbReference type="GO" id="GO:0015648">
    <property type="term" value="F:lipid-linked peptidoglycan transporter activity"/>
    <property type="evidence" value="ECO:0007669"/>
    <property type="project" value="TreeGrafter"/>
</dbReference>
<evidence type="ECO:0000256" key="18">
    <source>
        <dbReference type="ARBA" id="ARBA00041418"/>
    </source>
</evidence>
<evidence type="ECO:0000256" key="7">
    <source>
        <dbReference type="ARBA" id="ARBA00022692"/>
    </source>
</evidence>
<comment type="pathway">
    <text evidence="2">Cell wall biogenesis; peptidoglycan biosynthesis.</text>
</comment>
<evidence type="ECO:0000313" key="23">
    <source>
        <dbReference type="EMBL" id="TQM58439.1"/>
    </source>
</evidence>
<evidence type="ECO:0000256" key="22">
    <source>
        <dbReference type="SAM" id="Phobius"/>
    </source>
</evidence>
<evidence type="ECO:0000256" key="3">
    <source>
        <dbReference type="ARBA" id="ARBA00022475"/>
    </source>
</evidence>
<evidence type="ECO:0000256" key="19">
    <source>
        <dbReference type="ARBA" id="ARBA00044770"/>
    </source>
</evidence>
<evidence type="ECO:0000256" key="14">
    <source>
        <dbReference type="ARBA" id="ARBA00032370"/>
    </source>
</evidence>
<keyword evidence="9" id="KW-0573">Peptidoglycan synthesis</keyword>
<dbReference type="EC" id="2.4.99.28" evidence="19"/>
<sequence>MSTTTDKPAAKAPAATKAVATKAAATASPGLQSLPVIGKLESPITTYYLLLGATGALVVIGLIMVFSASSVESLLADQASYAIFVRQLAFAIVGGLLAAVASRLDVRWWKRLAFPVLILSIVLLAAVIPFGKMINGNRNWLALGPVQFQPSEFAKLALVLVGALIFANKSARMASTLHVVLPYLVPISTVVLALVLAGHDLGTAMVFLVIIAAVLAVAGASKRLFAIGGLLGAAGVAVMVYTSSNRMGRIADFFDPACQSDPNGMCGQSVHGMYALADGGWWGVGLGASKEKWAWLSEAHNDFIFAIIGEELGLPGTLMILALFAVLAWACFRLVSRTQDRFVRIAGTGIMAWLIGQAIINIGAVIGLFPVIGVPLPLVSAGGSSLVTTLLGLGILLSFARNEPGCRAVLDARPSMIRRSLAVLPSRPLSIASRRRSR</sequence>
<keyword evidence="8" id="KW-0133">Cell shape</keyword>
<proteinExistence type="inferred from homology"/>
<dbReference type="GO" id="GO:0009252">
    <property type="term" value="P:peptidoglycan biosynthetic process"/>
    <property type="evidence" value="ECO:0007669"/>
    <property type="project" value="UniProtKB-KW"/>
</dbReference>
<feature type="transmembrane region" description="Helical" evidence="22">
    <location>
        <begin position="112"/>
        <end position="131"/>
    </location>
</feature>
<keyword evidence="13" id="KW-0961">Cell wall biogenesis/degradation</keyword>
<dbReference type="NCBIfam" id="TIGR02614">
    <property type="entry name" value="ftsW"/>
    <property type="match status" value="1"/>
</dbReference>
<dbReference type="PROSITE" id="PS00428">
    <property type="entry name" value="FTSW_RODA_SPOVE"/>
    <property type="match status" value="1"/>
</dbReference>
<evidence type="ECO:0000256" key="10">
    <source>
        <dbReference type="ARBA" id="ARBA00022989"/>
    </source>
</evidence>
<evidence type="ECO:0000256" key="2">
    <source>
        <dbReference type="ARBA" id="ARBA00004752"/>
    </source>
</evidence>
<feature type="transmembrane region" description="Helical" evidence="22">
    <location>
        <begin position="225"/>
        <end position="244"/>
    </location>
</feature>
<dbReference type="PANTHER" id="PTHR30474:SF2">
    <property type="entry name" value="PEPTIDOGLYCAN GLYCOSYLTRANSFERASE FTSW-RELATED"/>
    <property type="match status" value="1"/>
</dbReference>
<evidence type="ECO:0000256" key="13">
    <source>
        <dbReference type="ARBA" id="ARBA00023316"/>
    </source>
</evidence>
<evidence type="ECO:0000256" key="5">
    <source>
        <dbReference type="ARBA" id="ARBA00022676"/>
    </source>
</evidence>
<comment type="subcellular location">
    <subcellularLocation>
        <location evidence="1">Cell membrane</location>
        <topology evidence="1">Multi-pass membrane protein</topology>
    </subcellularLocation>
</comment>
<dbReference type="GO" id="GO:0008360">
    <property type="term" value="P:regulation of cell shape"/>
    <property type="evidence" value="ECO:0007669"/>
    <property type="project" value="UniProtKB-KW"/>
</dbReference>
<evidence type="ECO:0000256" key="16">
    <source>
        <dbReference type="ARBA" id="ARBA00038053"/>
    </source>
</evidence>
<evidence type="ECO:0000256" key="20">
    <source>
        <dbReference type="ARBA" id="ARBA00049902"/>
    </source>
</evidence>
<dbReference type="GO" id="GO:0071555">
    <property type="term" value="P:cell wall organization"/>
    <property type="evidence" value="ECO:0007669"/>
    <property type="project" value="UniProtKB-KW"/>
</dbReference>
<evidence type="ECO:0000313" key="24">
    <source>
        <dbReference type="Proteomes" id="UP000316747"/>
    </source>
</evidence>